<evidence type="ECO:0000256" key="6">
    <source>
        <dbReference type="ARBA" id="ARBA00023239"/>
    </source>
</evidence>
<evidence type="ECO:0000256" key="5">
    <source>
        <dbReference type="ARBA" id="ARBA00022842"/>
    </source>
</evidence>
<feature type="domain" description="Anthranilate synthase component I N-terminal" evidence="10">
    <location>
        <begin position="16"/>
        <end position="166"/>
    </location>
</feature>
<protein>
    <recommendedName>
        <fullName evidence="3">Anthranilate synthase component 1</fullName>
    </recommendedName>
</protein>
<dbReference type="PANTHER" id="PTHR11236">
    <property type="entry name" value="AMINOBENZOATE/ANTHRANILATE SYNTHASE"/>
    <property type="match status" value="1"/>
</dbReference>
<dbReference type="Pfam" id="PF00425">
    <property type="entry name" value="Chorismate_bind"/>
    <property type="match status" value="1"/>
</dbReference>
<dbReference type="GO" id="GO:0000162">
    <property type="term" value="P:L-tryptophan biosynthetic process"/>
    <property type="evidence" value="ECO:0007669"/>
    <property type="project" value="TreeGrafter"/>
</dbReference>
<sequence>MKKVKLETNCKKILADIYTPVGIYLRLRDRFRDTVLLESVNHNSAENGRSIIGINAIGGIEVRDLQQIEFKYPGQKPVMTDIKDVQDVPEMLWHYMQQYEVEKCADTVAGQAQGLFGYASYNAVQFFDTIKLPSYKRSNEVDIPLMRYRLYQYVIVINHFKNEMYLCENIIGGVESEMEEVETLIRSKDVPSFPFKLTGVETVNKTEEEHIAMIEKGIQSCLRGDVFQMVLGRRFKQEFRGDDFNVYRALRSVNPSPYLFYFDYSDYKIMGSSPESQLVIKAGEAIIHPIAGTSGRTGDVIKDKVLAEKLLQDPKENAEHTMLVDLARNDLSRLCENVRVNYFREVHNYSHVMHIVSEVKGDVQQNTNPFRMLANTFPAGTLSGAPKYKAMQLIDEFENDSRGAYGGTIGFTGFDGSINHAIIIRSFLSKNNALYYQAGGGIVAKSNPGDEVQEVHHKLGALKQALLIAEEI</sequence>
<dbReference type="Gene3D" id="3.60.120.10">
    <property type="entry name" value="Anthranilate synthase"/>
    <property type="match status" value="1"/>
</dbReference>
<dbReference type="PANTHER" id="PTHR11236:SF48">
    <property type="entry name" value="ISOCHORISMATE SYNTHASE MENF"/>
    <property type="match status" value="1"/>
</dbReference>
<organism evidence="11 12">
    <name type="scientific">Haoranjiania flava</name>
    <dbReference type="NCBI Taxonomy" id="1856322"/>
    <lineage>
        <taxon>Bacteria</taxon>
        <taxon>Pseudomonadati</taxon>
        <taxon>Bacteroidota</taxon>
        <taxon>Chitinophagia</taxon>
        <taxon>Chitinophagales</taxon>
        <taxon>Chitinophagaceae</taxon>
        <taxon>Haoranjiania</taxon>
    </lineage>
</organism>
<evidence type="ECO:0000259" key="10">
    <source>
        <dbReference type="Pfam" id="PF04715"/>
    </source>
</evidence>
<accession>A0AAE3ISF5</accession>
<dbReference type="InterPro" id="IPR015890">
    <property type="entry name" value="Chorismate_C"/>
</dbReference>
<evidence type="ECO:0000259" key="9">
    <source>
        <dbReference type="Pfam" id="PF00425"/>
    </source>
</evidence>
<dbReference type="GO" id="GO:0004049">
    <property type="term" value="F:anthranilate synthase activity"/>
    <property type="evidence" value="ECO:0007669"/>
    <property type="project" value="UniProtKB-EC"/>
</dbReference>
<dbReference type="InterPro" id="IPR006805">
    <property type="entry name" value="Anth_synth_I_N"/>
</dbReference>
<evidence type="ECO:0000313" key="12">
    <source>
        <dbReference type="Proteomes" id="UP001209317"/>
    </source>
</evidence>
<keyword evidence="12" id="KW-1185">Reference proteome</keyword>
<dbReference type="Proteomes" id="UP001209317">
    <property type="component" value="Unassembled WGS sequence"/>
</dbReference>
<evidence type="ECO:0000256" key="7">
    <source>
        <dbReference type="ARBA" id="ARBA00025634"/>
    </source>
</evidence>
<dbReference type="PRINTS" id="PR00095">
    <property type="entry name" value="ANTSNTHASEI"/>
</dbReference>
<dbReference type="InterPro" id="IPR005801">
    <property type="entry name" value="ADC_synthase"/>
</dbReference>
<comment type="cofactor">
    <cofactor evidence="1">
        <name>Mg(2+)</name>
        <dbReference type="ChEBI" id="CHEBI:18420"/>
    </cofactor>
</comment>
<dbReference type="EMBL" id="JAOTPL010000016">
    <property type="protein sequence ID" value="MCU7694952.1"/>
    <property type="molecule type" value="Genomic_DNA"/>
</dbReference>
<dbReference type="AlphaFoldDB" id="A0AAE3ISF5"/>
<evidence type="ECO:0000256" key="1">
    <source>
        <dbReference type="ARBA" id="ARBA00001946"/>
    </source>
</evidence>
<reference evidence="11" key="1">
    <citation type="submission" date="2022-10" db="EMBL/GenBank/DDBJ databases">
        <authorList>
            <person name="Kim H.S."/>
            <person name="Kim J.-S."/>
            <person name="Suh M.K."/>
            <person name="Eom M.K."/>
            <person name="Lee J.-S."/>
        </authorList>
    </citation>
    <scope>NUCLEOTIDE SEQUENCE</scope>
    <source>
        <strain evidence="11">LIP-5</strain>
    </source>
</reference>
<evidence type="ECO:0000256" key="3">
    <source>
        <dbReference type="ARBA" id="ARBA00020653"/>
    </source>
</evidence>
<dbReference type="SUPFAM" id="SSF56322">
    <property type="entry name" value="ADC synthase"/>
    <property type="match status" value="1"/>
</dbReference>
<comment type="catalytic activity">
    <reaction evidence="8">
        <text>chorismate + L-glutamine = anthranilate + pyruvate + L-glutamate + H(+)</text>
        <dbReference type="Rhea" id="RHEA:21732"/>
        <dbReference type="ChEBI" id="CHEBI:15361"/>
        <dbReference type="ChEBI" id="CHEBI:15378"/>
        <dbReference type="ChEBI" id="CHEBI:16567"/>
        <dbReference type="ChEBI" id="CHEBI:29748"/>
        <dbReference type="ChEBI" id="CHEBI:29985"/>
        <dbReference type="ChEBI" id="CHEBI:58359"/>
        <dbReference type="EC" id="4.1.3.27"/>
    </reaction>
</comment>
<dbReference type="GO" id="GO:0046872">
    <property type="term" value="F:metal ion binding"/>
    <property type="evidence" value="ECO:0007669"/>
    <property type="project" value="UniProtKB-KW"/>
</dbReference>
<dbReference type="RefSeq" id="WP_263038437.1">
    <property type="nucleotide sequence ID" value="NZ_JAOTPL010000016.1"/>
</dbReference>
<evidence type="ECO:0000256" key="8">
    <source>
        <dbReference type="ARBA" id="ARBA00047683"/>
    </source>
</evidence>
<evidence type="ECO:0000256" key="2">
    <source>
        <dbReference type="ARBA" id="ARBA00011575"/>
    </source>
</evidence>
<comment type="function">
    <text evidence="7">Part of a heterotetrameric complex that catalyzes the two-step biosynthesis of anthranilate, an intermediate in the biosynthesis of L-tryptophan. In the first step, the glutamine-binding beta subunit (TrpG) of anthranilate synthase (AS) provides the glutamine amidotransferase activity which generates ammonia as a substrate that, along with chorismate, is used in the second step, catalyzed by the large alpha subunit of AS (TrpE) to produce anthranilate. In the absence of TrpG, TrpE can synthesize anthranilate directly from chorismate and high concentrations of ammonia.</text>
</comment>
<keyword evidence="5" id="KW-0460">Magnesium</keyword>
<feature type="domain" description="Chorismate-utilising enzyme C-terminal" evidence="9">
    <location>
        <begin position="207"/>
        <end position="458"/>
    </location>
</feature>
<comment type="subunit">
    <text evidence="2">Heterotetramer consisting of two non-identical subunits: a beta subunit (TrpG) and a large alpha subunit (TrpE).</text>
</comment>
<proteinExistence type="predicted"/>
<dbReference type="InterPro" id="IPR019999">
    <property type="entry name" value="Anth_synth_I-like"/>
</dbReference>
<dbReference type="Pfam" id="PF04715">
    <property type="entry name" value="Anth_synt_I_N"/>
    <property type="match status" value="1"/>
</dbReference>
<gene>
    <name evidence="11" type="ORF">OD355_10530</name>
</gene>
<evidence type="ECO:0000313" key="11">
    <source>
        <dbReference type="EMBL" id="MCU7694952.1"/>
    </source>
</evidence>
<evidence type="ECO:0000256" key="4">
    <source>
        <dbReference type="ARBA" id="ARBA00022723"/>
    </source>
</evidence>
<keyword evidence="4" id="KW-0479">Metal-binding</keyword>
<keyword evidence="6" id="KW-0456">Lyase</keyword>
<comment type="caution">
    <text evidence="11">The sequence shown here is derived from an EMBL/GenBank/DDBJ whole genome shotgun (WGS) entry which is preliminary data.</text>
</comment>
<name>A0AAE3ISF5_9BACT</name>